<organism evidence="1 2">
    <name type="scientific">Fibrobacter intestinalis</name>
    <dbReference type="NCBI Taxonomy" id="28122"/>
    <lineage>
        <taxon>Bacteria</taxon>
        <taxon>Pseudomonadati</taxon>
        <taxon>Fibrobacterota</taxon>
        <taxon>Fibrobacteria</taxon>
        <taxon>Fibrobacterales</taxon>
        <taxon>Fibrobacteraceae</taxon>
        <taxon>Fibrobacter</taxon>
    </lineage>
</organism>
<dbReference type="AlphaFoldDB" id="A0A1T4N3X1"/>
<name>A0A1T4N3X1_9BACT</name>
<sequence>MHFFNLKNAKMSILNEKRQLTIPLRRPSGRPILDELFEIRYGAVAVHLKLRLALPFIKEFAIIVKKSSLEKKVQALEGIFKITLCNNYSFFAISK</sequence>
<protein>
    <submittedName>
        <fullName evidence="1">Uncharacterized protein</fullName>
    </submittedName>
</protein>
<dbReference type="Proteomes" id="UP000190449">
    <property type="component" value="Unassembled WGS sequence"/>
</dbReference>
<dbReference type="EMBL" id="FUWU01000022">
    <property type="protein sequence ID" value="SJZ74060.1"/>
    <property type="molecule type" value="Genomic_DNA"/>
</dbReference>
<evidence type="ECO:0000313" key="2">
    <source>
        <dbReference type="Proteomes" id="UP000190449"/>
    </source>
</evidence>
<gene>
    <name evidence="1" type="ORF">SAMN02745108_01473</name>
</gene>
<evidence type="ECO:0000313" key="1">
    <source>
        <dbReference type="EMBL" id="SJZ74060.1"/>
    </source>
</evidence>
<reference evidence="1 2" key="1">
    <citation type="submission" date="2017-02" db="EMBL/GenBank/DDBJ databases">
        <authorList>
            <person name="Peterson S.W."/>
        </authorList>
    </citation>
    <scope>NUCLEOTIDE SEQUENCE [LARGE SCALE GENOMIC DNA]</scope>
    <source>
        <strain evidence="1 2">ATCC 43854</strain>
    </source>
</reference>
<accession>A0A1T4N3X1</accession>
<proteinExistence type="predicted"/>